<dbReference type="InterPro" id="IPR050430">
    <property type="entry name" value="Peptidase_S1"/>
</dbReference>
<evidence type="ECO:0000313" key="7">
    <source>
        <dbReference type="EnsemblMetazoa" id="AALFPA23_020291.P29939"/>
    </source>
</evidence>
<name>A0ABM1ZP01_AEDAL</name>
<dbReference type="PANTHER" id="PTHR24276:SF91">
    <property type="entry name" value="AT26814P-RELATED"/>
    <property type="match status" value="1"/>
</dbReference>
<keyword evidence="3" id="KW-0720">Serine protease</keyword>
<evidence type="ECO:0000256" key="2">
    <source>
        <dbReference type="ARBA" id="ARBA00022801"/>
    </source>
</evidence>
<protein>
    <recommendedName>
        <fullName evidence="6">Peptidase S1 domain-containing protein</fullName>
    </recommendedName>
</protein>
<dbReference type="PANTHER" id="PTHR24276">
    <property type="entry name" value="POLYSERASE-RELATED"/>
    <property type="match status" value="1"/>
</dbReference>
<evidence type="ECO:0000256" key="3">
    <source>
        <dbReference type="ARBA" id="ARBA00022825"/>
    </source>
</evidence>
<dbReference type="PRINTS" id="PR00722">
    <property type="entry name" value="CHYMOTRYPSIN"/>
</dbReference>
<dbReference type="InterPro" id="IPR001254">
    <property type="entry name" value="Trypsin_dom"/>
</dbReference>
<feature type="domain" description="Peptidase S1" evidence="6">
    <location>
        <begin position="75"/>
        <end position="295"/>
    </location>
</feature>
<dbReference type="EnsemblMetazoa" id="AALFPA23_020291.R29939">
    <property type="protein sequence ID" value="AALFPA23_020291.P29939"/>
    <property type="gene ID" value="AALFPA23_020291"/>
</dbReference>
<evidence type="ECO:0000256" key="1">
    <source>
        <dbReference type="ARBA" id="ARBA00022670"/>
    </source>
</evidence>
<dbReference type="Gene3D" id="2.40.10.10">
    <property type="entry name" value="Trypsin-like serine proteases"/>
    <property type="match status" value="1"/>
</dbReference>
<proteinExistence type="inferred from homology"/>
<dbReference type="CDD" id="cd00190">
    <property type="entry name" value="Tryp_SPc"/>
    <property type="match status" value="1"/>
</dbReference>
<evidence type="ECO:0000256" key="4">
    <source>
        <dbReference type="ARBA" id="ARBA00023157"/>
    </source>
</evidence>
<dbReference type="InterPro" id="IPR018114">
    <property type="entry name" value="TRYPSIN_HIS"/>
</dbReference>
<comment type="similarity">
    <text evidence="5">Belongs to the peptidase S1 family. CLIP subfamily.</text>
</comment>
<reference evidence="7" key="2">
    <citation type="submission" date="2025-05" db="UniProtKB">
        <authorList>
            <consortium name="EnsemblMetazoa"/>
        </authorList>
    </citation>
    <scope>IDENTIFICATION</scope>
    <source>
        <strain evidence="7">Foshan</strain>
    </source>
</reference>
<reference evidence="8" key="1">
    <citation type="journal article" date="2015" name="Proc. Natl. Acad. Sci. U.S.A.">
        <title>Genome sequence of the Asian Tiger mosquito, Aedes albopictus, reveals insights into its biology, genetics, and evolution.</title>
        <authorList>
            <person name="Chen X.G."/>
            <person name="Jiang X."/>
            <person name="Gu J."/>
            <person name="Xu M."/>
            <person name="Wu Y."/>
            <person name="Deng Y."/>
            <person name="Zhang C."/>
            <person name="Bonizzoni M."/>
            <person name="Dermauw W."/>
            <person name="Vontas J."/>
            <person name="Armbruster P."/>
            <person name="Huang X."/>
            <person name="Yang Y."/>
            <person name="Zhang H."/>
            <person name="He W."/>
            <person name="Peng H."/>
            <person name="Liu Y."/>
            <person name="Wu K."/>
            <person name="Chen J."/>
            <person name="Lirakis M."/>
            <person name="Topalis P."/>
            <person name="Van Leeuwen T."/>
            <person name="Hall A.B."/>
            <person name="Jiang X."/>
            <person name="Thorpe C."/>
            <person name="Mueller R.L."/>
            <person name="Sun C."/>
            <person name="Waterhouse R.M."/>
            <person name="Yan G."/>
            <person name="Tu Z.J."/>
            <person name="Fang X."/>
            <person name="James A.A."/>
        </authorList>
    </citation>
    <scope>NUCLEOTIDE SEQUENCE [LARGE SCALE GENOMIC DNA]</scope>
    <source>
        <strain evidence="8">Foshan</strain>
    </source>
</reference>
<dbReference type="Pfam" id="PF00089">
    <property type="entry name" value="Trypsin"/>
    <property type="match status" value="1"/>
</dbReference>
<keyword evidence="8" id="KW-1185">Reference proteome</keyword>
<dbReference type="RefSeq" id="XP_019525953.3">
    <property type="nucleotide sequence ID" value="XM_019670408.3"/>
</dbReference>
<keyword evidence="2" id="KW-0378">Hydrolase</keyword>
<evidence type="ECO:0000259" key="6">
    <source>
        <dbReference type="PROSITE" id="PS50240"/>
    </source>
</evidence>
<accession>A0ABM1ZP01</accession>
<dbReference type="InterPro" id="IPR001314">
    <property type="entry name" value="Peptidase_S1A"/>
</dbReference>
<dbReference type="GeneID" id="109398048"/>
<dbReference type="PROSITE" id="PS00134">
    <property type="entry name" value="TRYPSIN_HIS"/>
    <property type="match status" value="1"/>
</dbReference>
<dbReference type="InterPro" id="IPR043504">
    <property type="entry name" value="Peptidase_S1_PA_chymotrypsin"/>
</dbReference>
<sequence>MRVLTFSYLLICERTKMFQLNGSRHTRTVLFPLLLIVLAASSWSTVAASEAKLVTVEEARLNGVVDTASSPPVRIVGGSAASANQFPYQVALLRQGSFSCGGSLITNKWVLTAAHCVISGNQVVQPSLMAVLAGTVYLNSGGVRRSVHRIISHERYGNFRNDIAVMELQQAYQMGSSISTIALRRTAVPSGSTVTISGWGRLYTNGPLPSVLQYNRATTLSGLGCARETGINAGLLCLKSSVNNGACNGDSGGPAVYNNQLVGVANFVVNGCGSSRSDGYALVSDFVQWIESRIN</sequence>
<dbReference type="Proteomes" id="UP000069940">
    <property type="component" value="Unassembled WGS sequence"/>
</dbReference>
<organism evidence="7 8">
    <name type="scientific">Aedes albopictus</name>
    <name type="common">Asian tiger mosquito</name>
    <name type="synonym">Stegomyia albopicta</name>
    <dbReference type="NCBI Taxonomy" id="7160"/>
    <lineage>
        <taxon>Eukaryota</taxon>
        <taxon>Metazoa</taxon>
        <taxon>Ecdysozoa</taxon>
        <taxon>Arthropoda</taxon>
        <taxon>Hexapoda</taxon>
        <taxon>Insecta</taxon>
        <taxon>Pterygota</taxon>
        <taxon>Neoptera</taxon>
        <taxon>Endopterygota</taxon>
        <taxon>Diptera</taxon>
        <taxon>Nematocera</taxon>
        <taxon>Culicoidea</taxon>
        <taxon>Culicidae</taxon>
        <taxon>Culicinae</taxon>
        <taxon>Aedini</taxon>
        <taxon>Aedes</taxon>
        <taxon>Stegomyia</taxon>
    </lineage>
</organism>
<dbReference type="InterPro" id="IPR009003">
    <property type="entry name" value="Peptidase_S1_PA"/>
</dbReference>
<evidence type="ECO:0000256" key="5">
    <source>
        <dbReference type="ARBA" id="ARBA00024195"/>
    </source>
</evidence>
<dbReference type="SMART" id="SM00020">
    <property type="entry name" value="Tryp_SPc"/>
    <property type="match status" value="1"/>
</dbReference>
<dbReference type="PROSITE" id="PS50240">
    <property type="entry name" value="TRYPSIN_DOM"/>
    <property type="match status" value="1"/>
</dbReference>
<keyword evidence="1" id="KW-0645">Protease</keyword>
<dbReference type="SUPFAM" id="SSF50494">
    <property type="entry name" value="Trypsin-like serine proteases"/>
    <property type="match status" value="1"/>
</dbReference>
<evidence type="ECO:0000313" key="8">
    <source>
        <dbReference type="Proteomes" id="UP000069940"/>
    </source>
</evidence>
<keyword evidence="4" id="KW-1015">Disulfide bond</keyword>